<evidence type="ECO:0000313" key="2">
    <source>
        <dbReference type="Proteomes" id="UP000823914"/>
    </source>
</evidence>
<comment type="caution">
    <text evidence="1">The sequence shown here is derived from an EMBL/GenBank/DDBJ whole genome shotgun (WGS) entry which is preliminary data.</text>
</comment>
<sequence length="159" mass="18217">MIRQALLSDLETILDIYDEARVFMGQNGNPSQWRNGYPSKGRVTDDIKENCLFVIQRESKPCGVFFFKVGEDPTYRYIENGKWLSDTEYGVIHRIAGRTKEKGIFAEALEFCQGKITHLRIDTHKDNSIMQHALAKYGFTPCGTIYVADGTPRIAYERL</sequence>
<dbReference type="Gene3D" id="3.40.630.30">
    <property type="match status" value="1"/>
</dbReference>
<dbReference type="Proteomes" id="UP000823914">
    <property type="component" value="Unassembled WGS sequence"/>
</dbReference>
<evidence type="ECO:0000313" key="1">
    <source>
        <dbReference type="EMBL" id="MBU3849614.1"/>
    </source>
</evidence>
<dbReference type="AlphaFoldDB" id="A0A9E2L1E4"/>
<dbReference type="EMBL" id="JAHLFV010000079">
    <property type="protein sequence ID" value="MBU3849614.1"/>
    <property type="molecule type" value="Genomic_DNA"/>
</dbReference>
<proteinExistence type="predicted"/>
<gene>
    <name evidence="1" type="ORF">IAA16_03515</name>
</gene>
<accession>A0A9E2L1E4</accession>
<reference evidence="1" key="2">
    <citation type="submission" date="2021-04" db="EMBL/GenBank/DDBJ databases">
        <authorList>
            <person name="Gilroy R."/>
        </authorList>
    </citation>
    <scope>NUCLEOTIDE SEQUENCE</scope>
    <source>
        <strain evidence="1">Gambia15-2214</strain>
    </source>
</reference>
<protein>
    <submittedName>
        <fullName evidence="1">GNAT family N-acetyltransferase</fullName>
    </submittedName>
</protein>
<name>A0A9E2L1E4_9SPIR</name>
<dbReference type="SUPFAM" id="SSF55729">
    <property type="entry name" value="Acyl-CoA N-acyltransferases (Nat)"/>
    <property type="match status" value="1"/>
</dbReference>
<reference evidence="1" key="1">
    <citation type="journal article" date="2021" name="PeerJ">
        <title>Extensive microbial diversity within the chicken gut microbiome revealed by metagenomics and culture.</title>
        <authorList>
            <person name="Gilroy R."/>
            <person name="Ravi A."/>
            <person name="Getino M."/>
            <person name="Pursley I."/>
            <person name="Horton D.L."/>
            <person name="Alikhan N.F."/>
            <person name="Baker D."/>
            <person name="Gharbi K."/>
            <person name="Hall N."/>
            <person name="Watson M."/>
            <person name="Adriaenssens E.M."/>
            <person name="Foster-Nyarko E."/>
            <person name="Jarju S."/>
            <person name="Secka A."/>
            <person name="Antonio M."/>
            <person name="Oren A."/>
            <person name="Chaudhuri R.R."/>
            <person name="La Ragione R."/>
            <person name="Hildebrand F."/>
            <person name="Pallen M.J."/>
        </authorList>
    </citation>
    <scope>NUCLEOTIDE SEQUENCE</scope>
    <source>
        <strain evidence="1">Gambia15-2214</strain>
    </source>
</reference>
<organism evidence="1 2">
    <name type="scientific">Candidatus Treponema excrementipullorum</name>
    <dbReference type="NCBI Taxonomy" id="2838768"/>
    <lineage>
        <taxon>Bacteria</taxon>
        <taxon>Pseudomonadati</taxon>
        <taxon>Spirochaetota</taxon>
        <taxon>Spirochaetia</taxon>
        <taxon>Spirochaetales</taxon>
        <taxon>Treponemataceae</taxon>
        <taxon>Treponema</taxon>
    </lineage>
</organism>
<dbReference type="InterPro" id="IPR016181">
    <property type="entry name" value="Acyl_CoA_acyltransferase"/>
</dbReference>